<evidence type="ECO:0008006" key="3">
    <source>
        <dbReference type="Google" id="ProtNLM"/>
    </source>
</evidence>
<sequence>MVWSGGLDLQGPLFLHEPPHRVEFSNSSGGKVDCTAHGSPPPEVEWILADGSAVHQ</sequence>
<dbReference type="Proteomes" id="UP000292052">
    <property type="component" value="Unassembled WGS sequence"/>
</dbReference>
<comment type="caution">
    <text evidence="1">The sequence shown here is derived from an EMBL/GenBank/DDBJ whole genome shotgun (WGS) entry which is preliminary data.</text>
</comment>
<dbReference type="InterPro" id="IPR013783">
    <property type="entry name" value="Ig-like_fold"/>
</dbReference>
<proteinExistence type="predicted"/>
<keyword evidence="2" id="KW-1185">Reference proteome</keyword>
<dbReference type="SUPFAM" id="SSF48726">
    <property type="entry name" value="Immunoglobulin"/>
    <property type="match status" value="1"/>
</dbReference>
<protein>
    <recommendedName>
        <fullName evidence="3">Ig-like domain-containing protein</fullName>
    </recommendedName>
</protein>
<evidence type="ECO:0000313" key="2">
    <source>
        <dbReference type="Proteomes" id="UP000292052"/>
    </source>
</evidence>
<name>A0A482VGE1_ASBVE</name>
<dbReference type="Gene3D" id="2.60.40.10">
    <property type="entry name" value="Immunoglobulins"/>
    <property type="match status" value="1"/>
</dbReference>
<dbReference type="EMBL" id="QDEB01101452">
    <property type="protein sequence ID" value="RZC31912.1"/>
    <property type="molecule type" value="Genomic_DNA"/>
</dbReference>
<organism evidence="1 2">
    <name type="scientific">Asbolus verrucosus</name>
    <name type="common">Desert ironclad beetle</name>
    <dbReference type="NCBI Taxonomy" id="1661398"/>
    <lineage>
        <taxon>Eukaryota</taxon>
        <taxon>Metazoa</taxon>
        <taxon>Ecdysozoa</taxon>
        <taxon>Arthropoda</taxon>
        <taxon>Hexapoda</taxon>
        <taxon>Insecta</taxon>
        <taxon>Pterygota</taxon>
        <taxon>Neoptera</taxon>
        <taxon>Endopterygota</taxon>
        <taxon>Coleoptera</taxon>
        <taxon>Polyphaga</taxon>
        <taxon>Cucujiformia</taxon>
        <taxon>Tenebrionidae</taxon>
        <taxon>Pimeliinae</taxon>
        <taxon>Asbolus</taxon>
    </lineage>
</organism>
<gene>
    <name evidence="1" type="ORF">BDFB_012433</name>
</gene>
<feature type="non-terminal residue" evidence="1">
    <location>
        <position position="56"/>
    </location>
</feature>
<evidence type="ECO:0000313" key="1">
    <source>
        <dbReference type="EMBL" id="RZC31912.1"/>
    </source>
</evidence>
<dbReference type="STRING" id="1661398.A0A482VGE1"/>
<reference evidence="1 2" key="1">
    <citation type="submission" date="2017-03" db="EMBL/GenBank/DDBJ databases">
        <title>Genome of the blue death feigning beetle - Asbolus verrucosus.</title>
        <authorList>
            <person name="Rider S.D."/>
        </authorList>
    </citation>
    <scope>NUCLEOTIDE SEQUENCE [LARGE SCALE GENOMIC DNA]</scope>
    <source>
        <strain evidence="1">Butters</strain>
        <tissue evidence="1">Head and leg muscle</tissue>
    </source>
</reference>
<dbReference type="AlphaFoldDB" id="A0A482VGE1"/>
<dbReference type="InterPro" id="IPR036179">
    <property type="entry name" value="Ig-like_dom_sf"/>
</dbReference>
<dbReference type="OrthoDB" id="5969272at2759"/>
<accession>A0A482VGE1</accession>